<dbReference type="AlphaFoldDB" id="A0A5E8C2Y5"/>
<dbReference type="InterPro" id="IPR016194">
    <property type="entry name" value="SPOC-like_C_dom_sf"/>
</dbReference>
<keyword evidence="8" id="KW-0378">Hydrolase</keyword>
<evidence type="ECO:0000256" key="2">
    <source>
        <dbReference type="ARBA" id="ARBA00004574"/>
    </source>
</evidence>
<dbReference type="SMART" id="SM00559">
    <property type="entry name" value="Ku78"/>
    <property type="match status" value="1"/>
</dbReference>
<dbReference type="Pfam" id="PF03731">
    <property type="entry name" value="Ku_N"/>
    <property type="match status" value="1"/>
</dbReference>
<dbReference type="GO" id="GO:0042162">
    <property type="term" value="F:telomeric DNA binding"/>
    <property type="evidence" value="ECO:0007669"/>
    <property type="project" value="TreeGrafter"/>
</dbReference>
<keyword evidence="6" id="KW-0547">Nucleotide-binding</keyword>
<evidence type="ECO:0000256" key="17">
    <source>
        <dbReference type="SAM" id="MobiDB-lite"/>
    </source>
</evidence>
<evidence type="ECO:0000256" key="5">
    <source>
        <dbReference type="ARBA" id="ARBA00022454"/>
    </source>
</evidence>
<evidence type="ECO:0000256" key="13">
    <source>
        <dbReference type="ARBA" id="ARBA00023172"/>
    </source>
</evidence>
<feature type="region of interest" description="Disordered" evidence="17">
    <location>
        <begin position="583"/>
        <end position="635"/>
    </location>
</feature>
<dbReference type="Gene3D" id="3.40.50.410">
    <property type="entry name" value="von Willebrand factor, type A domain"/>
    <property type="match status" value="1"/>
</dbReference>
<dbReference type="GeneID" id="43583644"/>
<dbReference type="EMBL" id="CABVLU010000004">
    <property type="protein sequence ID" value="VVT56118.1"/>
    <property type="molecule type" value="Genomic_DNA"/>
</dbReference>
<feature type="domain" description="Ku" evidence="18">
    <location>
        <begin position="324"/>
        <end position="479"/>
    </location>
</feature>
<dbReference type="SUPFAM" id="SSF100939">
    <property type="entry name" value="SPOC domain-like"/>
    <property type="match status" value="1"/>
</dbReference>
<dbReference type="GO" id="GO:0006310">
    <property type="term" value="P:DNA recombination"/>
    <property type="evidence" value="ECO:0007669"/>
    <property type="project" value="UniProtKB-KW"/>
</dbReference>
<dbReference type="GO" id="GO:0003690">
    <property type="term" value="F:double-stranded DNA binding"/>
    <property type="evidence" value="ECO:0007669"/>
    <property type="project" value="TreeGrafter"/>
</dbReference>
<dbReference type="PANTHER" id="PTHR12604:SF2">
    <property type="entry name" value="X-RAY REPAIR CROSS-COMPLEMENTING PROTEIN 6"/>
    <property type="match status" value="1"/>
</dbReference>
<evidence type="ECO:0000259" key="18">
    <source>
        <dbReference type="SMART" id="SM00559"/>
    </source>
</evidence>
<evidence type="ECO:0000256" key="16">
    <source>
        <dbReference type="ARBA" id="ARBA00031811"/>
    </source>
</evidence>
<evidence type="ECO:0000256" key="12">
    <source>
        <dbReference type="ARBA" id="ARBA00023125"/>
    </source>
</evidence>
<dbReference type="Pfam" id="PF02735">
    <property type="entry name" value="Ku"/>
    <property type="match status" value="1"/>
</dbReference>
<name>A0A5E8C2Y5_9ASCO</name>
<keyword evidence="20" id="KW-1185">Reference proteome</keyword>
<keyword evidence="11" id="KW-0779">Telomere</keyword>
<keyword evidence="12" id="KW-0238">DNA-binding</keyword>
<dbReference type="GO" id="GO:0000723">
    <property type="term" value="P:telomere maintenance"/>
    <property type="evidence" value="ECO:0007669"/>
    <property type="project" value="TreeGrafter"/>
</dbReference>
<dbReference type="Gene3D" id="2.40.290.10">
    <property type="match status" value="1"/>
</dbReference>
<dbReference type="PANTHER" id="PTHR12604">
    <property type="entry name" value="KU AUTOANTIGEN DNA HELICASE"/>
    <property type="match status" value="1"/>
</dbReference>
<proteinExistence type="predicted"/>
<dbReference type="SUPFAM" id="SSF53300">
    <property type="entry name" value="vWA-like"/>
    <property type="match status" value="1"/>
</dbReference>
<organism evidence="19 20">
    <name type="scientific">Magnusiomyces paraingens</name>
    <dbReference type="NCBI Taxonomy" id="2606893"/>
    <lineage>
        <taxon>Eukaryota</taxon>
        <taxon>Fungi</taxon>
        <taxon>Dikarya</taxon>
        <taxon>Ascomycota</taxon>
        <taxon>Saccharomycotina</taxon>
        <taxon>Dipodascomycetes</taxon>
        <taxon>Dipodascales</taxon>
        <taxon>Dipodascaceae</taxon>
        <taxon>Magnusiomyces</taxon>
    </lineage>
</organism>
<dbReference type="InterPro" id="IPR005160">
    <property type="entry name" value="Ku_C"/>
</dbReference>
<dbReference type="RefSeq" id="XP_031855435.1">
    <property type="nucleotide sequence ID" value="XM_031999544.1"/>
</dbReference>
<evidence type="ECO:0000256" key="1">
    <source>
        <dbReference type="ARBA" id="ARBA00004123"/>
    </source>
</evidence>
<dbReference type="EC" id="3.6.4.12" evidence="3"/>
<evidence type="ECO:0000256" key="4">
    <source>
        <dbReference type="ARBA" id="ARBA00021796"/>
    </source>
</evidence>
<accession>A0A5E8C2Y5</accession>
<keyword evidence="7" id="KW-0227">DNA damage</keyword>
<dbReference type="GO" id="GO:0000781">
    <property type="term" value="C:chromosome, telomeric region"/>
    <property type="evidence" value="ECO:0007669"/>
    <property type="project" value="UniProtKB-SubCell"/>
</dbReference>
<dbReference type="InterPro" id="IPR036465">
    <property type="entry name" value="vWFA_dom_sf"/>
</dbReference>
<evidence type="ECO:0000256" key="6">
    <source>
        <dbReference type="ARBA" id="ARBA00022741"/>
    </source>
</evidence>
<dbReference type="GO" id="GO:0043564">
    <property type="term" value="C:Ku70:Ku80 complex"/>
    <property type="evidence" value="ECO:0007669"/>
    <property type="project" value="TreeGrafter"/>
</dbReference>
<dbReference type="InterPro" id="IPR005161">
    <property type="entry name" value="Ku_N"/>
</dbReference>
<dbReference type="Pfam" id="PF03730">
    <property type="entry name" value="Ku_C"/>
    <property type="match status" value="1"/>
</dbReference>
<dbReference type="Proteomes" id="UP000398389">
    <property type="component" value="Unassembled WGS sequence"/>
</dbReference>
<dbReference type="GO" id="GO:0005524">
    <property type="term" value="F:ATP binding"/>
    <property type="evidence" value="ECO:0007669"/>
    <property type="project" value="UniProtKB-KW"/>
</dbReference>
<evidence type="ECO:0000313" key="20">
    <source>
        <dbReference type="Proteomes" id="UP000398389"/>
    </source>
</evidence>
<reference evidence="19 20" key="1">
    <citation type="submission" date="2019-09" db="EMBL/GenBank/DDBJ databases">
        <authorList>
            <person name="Brejova B."/>
        </authorList>
    </citation>
    <scope>NUCLEOTIDE SEQUENCE [LARGE SCALE GENOMIC DNA]</scope>
</reference>
<dbReference type="InterPro" id="IPR047087">
    <property type="entry name" value="KU70_core_dom"/>
</dbReference>
<evidence type="ECO:0000256" key="15">
    <source>
        <dbReference type="ARBA" id="ARBA00023242"/>
    </source>
</evidence>
<evidence type="ECO:0000256" key="9">
    <source>
        <dbReference type="ARBA" id="ARBA00022806"/>
    </source>
</evidence>
<dbReference type="Gene3D" id="4.10.970.10">
    <property type="entry name" value="Ku70, bridge and pillars"/>
    <property type="match status" value="1"/>
</dbReference>
<evidence type="ECO:0000256" key="3">
    <source>
        <dbReference type="ARBA" id="ARBA00012551"/>
    </source>
</evidence>
<evidence type="ECO:0000256" key="10">
    <source>
        <dbReference type="ARBA" id="ARBA00022840"/>
    </source>
</evidence>
<keyword evidence="15" id="KW-0539">Nucleus</keyword>
<keyword evidence="13" id="KW-0233">DNA recombination</keyword>
<evidence type="ECO:0000313" key="19">
    <source>
        <dbReference type="EMBL" id="VVT56118.1"/>
    </source>
</evidence>
<dbReference type="OrthoDB" id="3249161at2759"/>
<evidence type="ECO:0000256" key="14">
    <source>
        <dbReference type="ARBA" id="ARBA00023204"/>
    </source>
</evidence>
<keyword evidence="5" id="KW-0158">Chromosome</keyword>
<dbReference type="GO" id="GO:0006303">
    <property type="term" value="P:double-strand break repair via nonhomologous end joining"/>
    <property type="evidence" value="ECO:0007669"/>
    <property type="project" value="InterPro"/>
</dbReference>
<evidence type="ECO:0000256" key="11">
    <source>
        <dbReference type="ARBA" id="ARBA00022895"/>
    </source>
</evidence>
<keyword evidence="10" id="KW-0067">ATP-binding</keyword>
<dbReference type="InterPro" id="IPR006164">
    <property type="entry name" value="DNA_bd_Ku70/Ku80"/>
</dbReference>
<dbReference type="GO" id="GO:0016787">
    <property type="term" value="F:hydrolase activity"/>
    <property type="evidence" value="ECO:0007669"/>
    <property type="project" value="UniProtKB-KW"/>
</dbReference>
<gene>
    <name evidence="19" type="ORF">SAPINGB_P004829</name>
</gene>
<dbReference type="CDD" id="cd00788">
    <property type="entry name" value="KU70"/>
    <property type="match status" value="1"/>
</dbReference>
<keyword evidence="14" id="KW-0234">DNA repair</keyword>
<sequence length="703" mass="78010">MSGKDPWADFAPAPEDDAFLEDSDFSSEKDALIVIIESTSSFYDFPTDSVSQSGPVPQRRLMILLKHIHAALFKRTLREKYSMAAIVLFNTKNSEGPCKVLMDLAIPSIAELQNLNLLATSITHFEETFAPATDPSASSFSTTTTNGLVAALDTAASMFSKNRFRTYTSRRVLLFTDRDAPLDSHEIKLAAKTRIRDLSAAGASLIPCFVHPASGVPFDIRRFYEDIIVATDADTPLITAPCSLAEARNAPALLAVQASPKRALFHARFDLTKSLSIGVRAYALVSPQNVPRPVDVLAVTDRTKNITERIPAVRKRIAISTETGKTLKPEEVVRAYKFSDMFVPFNSDQMTAMRNFGTPGIRLLGFKDATAAGWEYSLEKAYFLYPSETHYVGSSRTFAALHRSLTEKKKVALVWAVLRVNAPPRIAAIVPHGPVITKESEESVKETAQHPTFPTGLYLVPLAYADDLRHLPPAATNKTARTTLPSTELVASAKTLVQALRMSIGYSPRRYPNPHLSHFYQTLQRAVFEEEEDDEDKEKAKMDGTRPKYNSIYKRAREATLTWTKELRRLEYQPAQMSNYAASVTGKRARDNDSASIPASKRSALNGDYVATDDTSAEARGTRRPRNAGATTETASLERAIEHPLFERLLRDKIMLPLNTRFDDLSVTELREFADVAGIATRASTKAGLRSAVSRYFEEHFEK</sequence>
<dbReference type="Gene3D" id="1.10.1600.10">
    <property type="match status" value="1"/>
</dbReference>
<comment type="subcellular location">
    <subcellularLocation>
        <location evidence="2">Chromosome</location>
        <location evidence="2">Telomere</location>
    </subcellularLocation>
    <subcellularLocation>
        <location evidence="1">Nucleus</location>
    </subcellularLocation>
</comment>
<dbReference type="GO" id="GO:0003678">
    <property type="term" value="F:DNA helicase activity"/>
    <property type="evidence" value="ECO:0007669"/>
    <property type="project" value="UniProtKB-EC"/>
</dbReference>
<evidence type="ECO:0000256" key="8">
    <source>
        <dbReference type="ARBA" id="ARBA00022801"/>
    </source>
</evidence>
<dbReference type="InterPro" id="IPR027388">
    <property type="entry name" value="Ku70_bridge/pillars_dom_sf"/>
</dbReference>
<evidence type="ECO:0000256" key="7">
    <source>
        <dbReference type="ARBA" id="ARBA00022763"/>
    </source>
</evidence>
<keyword evidence="9" id="KW-0347">Helicase</keyword>
<protein>
    <recommendedName>
        <fullName evidence="4">ATP-dependent DNA helicase II subunit 1</fullName>
        <ecNumber evidence="3">3.6.4.12</ecNumber>
    </recommendedName>
    <alternativeName>
        <fullName evidence="16">ATP-dependent DNA helicase II subunit Ku70</fullName>
    </alternativeName>
</protein>